<dbReference type="InterPro" id="IPR010987">
    <property type="entry name" value="Glutathione-S-Trfase_C-like"/>
</dbReference>
<dbReference type="SUPFAM" id="SSF47616">
    <property type="entry name" value="GST C-terminal domain-like"/>
    <property type="match status" value="1"/>
</dbReference>
<dbReference type="Gene3D" id="3.40.30.10">
    <property type="entry name" value="Glutaredoxin"/>
    <property type="match status" value="1"/>
</dbReference>
<keyword evidence="4" id="KW-1185">Reference proteome</keyword>
<dbReference type="InterPro" id="IPR036282">
    <property type="entry name" value="Glutathione-S-Trfase_C_sf"/>
</dbReference>
<dbReference type="Pfam" id="PF13410">
    <property type="entry name" value="GST_C_2"/>
    <property type="match status" value="1"/>
</dbReference>
<dbReference type="InterPro" id="IPR036249">
    <property type="entry name" value="Thioredoxin-like_sf"/>
</dbReference>
<feature type="domain" description="GST C-terminal" evidence="2">
    <location>
        <begin position="89"/>
        <end position="212"/>
    </location>
</feature>
<dbReference type="PROSITE" id="PS50404">
    <property type="entry name" value="GST_NTER"/>
    <property type="match status" value="1"/>
</dbReference>
<feature type="domain" description="GST N-terminal" evidence="1">
    <location>
        <begin position="5"/>
        <end position="87"/>
    </location>
</feature>
<evidence type="ECO:0000313" key="4">
    <source>
        <dbReference type="Proteomes" id="UP000523821"/>
    </source>
</evidence>
<protein>
    <submittedName>
        <fullName evidence="3">Glutathione S-transferase</fullName>
        <ecNumber evidence="3">2.5.1.18</ecNumber>
    </submittedName>
</protein>
<dbReference type="InterPro" id="IPR040079">
    <property type="entry name" value="Glutathione_S-Trfase"/>
</dbReference>
<proteinExistence type="predicted"/>
<organism evidence="3 4">
    <name type="scientific">Prosthecomicrobium pneumaticum</name>
    <dbReference type="NCBI Taxonomy" id="81895"/>
    <lineage>
        <taxon>Bacteria</taxon>
        <taxon>Pseudomonadati</taxon>
        <taxon>Pseudomonadota</taxon>
        <taxon>Alphaproteobacteria</taxon>
        <taxon>Hyphomicrobiales</taxon>
        <taxon>Kaistiaceae</taxon>
        <taxon>Prosthecomicrobium</taxon>
    </lineage>
</organism>
<dbReference type="PANTHER" id="PTHR44051:SF2">
    <property type="entry name" value="HYPOTHETICAL GLUTATHIONE S-TRANSFERASE LIKE PROTEIN"/>
    <property type="match status" value="1"/>
</dbReference>
<evidence type="ECO:0000313" key="3">
    <source>
        <dbReference type="EMBL" id="MBB5752819.1"/>
    </source>
</evidence>
<dbReference type="PANTHER" id="PTHR44051">
    <property type="entry name" value="GLUTATHIONE S-TRANSFERASE-RELATED"/>
    <property type="match status" value="1"/>
</dbReference>
<dbReference type="PROSITE" id="PS50405">
    <property type="entry name" value="GST_CTER"/>
    <property type="match status" value="1"/>
</dbReference>
<accession>A0A7W9FLF0</accession>
<dbReference type="SFLD" id="SFLDS00019">
    <property type="entry name" value="Glutathione_Transferase_(cytos"/>
    <property type="match status" value="1"/>
</dbReference>
<reference evidence="3 4" key="1">
    <citation type="submission" date="2020-08" db="EMBL/GenBank/DDBJ databases">
        <title>Genomic Encyclopedia of Type Strains, Phase IV (KMG-IV): sequencing the most valuable type-strain genomes for metagenomic binning, comparative biology and taxonomic classification.</title>
        <authorList>
            <person name="Goeker M."/>
        </authorList>
    </citation>
    <scope>NUCLEOTIDE SEQUENCE [LARGE SCALE GENOMIC DNA]</scope>
    <source>
        <strain evidence="3 4">DSM 16268</strain>
    </source>
</reference>
<dbReference type="SFLD" id="SFLDG01151">
    <property type="entry name" value="Main.2:_Nu-like"/>
    <property type="match status" value="1"/>
</dbReference>
<dbReference type="AlphaFoldDB" id="A0A7W9FLF0"/>
<dbReference type="Gene3D" id="1.20.1050.10">
    <property type="match status" value="1"/>
</dbReference>
<dbReference type="CDD" id="cd03056">
    <property type="entry name" value="GST_N_4"/>
    <property type="match status" value="1"/>
</dbReference>
<gene>
    <name evidence="3" type="ORF">GGQ63_001873</name>
</gene>
<comment type="caution">
    <text evidence="3">The sequence shown here is derived from an EMBL/GenBank/DDBJ whole genome shotgun (WGS) entry which is preliminary data.</text>
</comment>
<dbReference type="SUPFAM" id="SSF52833">
    <property type="entry name" value="Thioredoxin-like"/>
    <property type="match status" value="1"/>
</dbReference>
<dbReference type="InterPro" id="IPR004045">
    <property type="entry name" value="Glutathione_S-Trfase_N"/>
</dbReference>
<dbReference type="GO" id="GO:0004364">
    <property type="term" value="F:glutathione transferase activity"/>
    <property type="evidence" value="ECO:0007669"/>
    <property type="project" value="UniProtKB-EC"/>
</dbReference>
<dbReference type="Proteomes" id="UP000523821">
    <property type="component" value="Unassembled WGS sequence"/>
</dbReference>
<dbReference type="SFLD" id="SFLDG00358">
    <property type="entry name" value="Main_(cytGST)"/>
    <property type="match status" value="1"/>
</dbReference>
<dbReference type="Pfam" id="PF13409">
    <property type="entry name" value="GST_N_2"/>
    <property type="match status" value="1"/>
</dbReference>
<dbReference type="EMBL" id="JACHOO010000003">
    <property type="protein sequence ID" value="MBB5752819.1"/>
    <property type="molecule type" value="Genomic_DNA"/>
</dbReference>
<name>A0A7W9FLF0_9HYPH</name>
<evidence type="ECO:0000259" key="1">
    <source>
        <dbReference type="PROSITE" id="PS50404"/>
    </source>
</evidence>
<evidence type="ECO:0000259" key="2">
    <source>
        <dbReference type="PROSITE" id="PS50405"/>
    </source>
</evidence>
<keyword evidence="3" id="KW-0808">Transferase</keyword>
<sequence length="212" mass="23498">MMTTGRYTLHSMQDSGNCYKPRLALHHLGIPFSIVDVDIENGESRTPDFLALNPNGKVPLLVLPDGRPLAESNAMLCHLAEGSALVPDDPYERACVWQWLFFEQYSHEPQIAVARYWLHLKPGGAAMVTAEQIAGWQKKGAAALGVMERHLERADWFGEHRFSIADIALYAYTHVAHEGGFDLSPYPAIGAWIDRVAGLPGHVDIAWRPSNG</sequence>
<dbReference type="EC" id="2.5.1.18" evidence="3"/>